<dbReference type="GO" id="GO:0002181">
    <property type="term" value="P:cytoplasmic translation"/>
    <property type="evidence" value="ECO:0007669"/>
    <property type="project" value="TreeGrafter"/>
</dbReference>
<evidence type="ECO:0000256" key="4">
    <source>
        <dbReference type="RuleBase" id="RU004005"/>
    </source>
</evidence>
<accession>A0A7S4UCG2</accession>
<evidence type="ECO:0000256" key="3">
    <source>
        <dbReference type="ARBA" id="ARBA00023274"/>
    </source>
</evidence>
<dbReference type="AlphaFoldDB" id="A0A7S4UCG2"/>
<reference evidence="5" key="1">
    <citation type="submission" date="2021-01" db="EMBL/GenBank/DDBJ databases">
        <authorList>
            <person name="Corre E."/>
            <person name="Pelletier E."/>
            <person name="Niang G."/>
            <person name="Scheremetjew M."/>
            <person name="Finn R."/>
            <person name="Kale V."/>
            <person name="Holt S."/>
            <person name="Cochrane G."/>
            <person name="Meng A."/>
            <person name="Brown T."/>
            <person name="Cohen L."/>
        </authorList>
    </citation>
    <scope>NUCLEOTIDE SEQUENCE</scope>
    <source>
        <strain evidence="5">CCMP 2712</strain>
    </source>
</reference>
<organism evidence="5">
    <name type="scientific">Guillardia theta</name>
    <name type="common">Cryptophyte</name>
    <name type="synonym">Cryptomonas phi</name>
    <dbReference type="NCBI Taxonomy" id="55529"/>
    <lineage>
        <taxon>Eukaryota</taxon>
        <taxon>Cryptophyceae</taxon>
        <taxon>Pyrenomonadales</taxon>
        <taxon>Geminigeraceae</taxon>
        <taxon>Guillardia</taxon>
    </lineage>
</organism>
<dbReference type="NCBIfam" id="TIGR01038">
    <property type="entry name" value="uL22_arch_euk"/>
    <property type="match status" value="1"/>
</dbReference>
<dbReference type="Gene3D" id="3.90.470.10">
    <property type="entry name" value="Ribosomal protein L22/L17"/>
    <property type="match status" value="1"/>
</dbReference>
<proteinExistence type="inferred from homology"/>
<dbReference type="InterPro" id="IPR018260">
    <property type="entry name" value="Ribosomal_uL22_CS"/>
</dbReference>
<dbReference type="PANTHER" id="PTHR11593">
    <property type="entry name" value="60S RIBOSOMAL PROTEIN L17"/>
    <property type="match status" value="1"/>
</dbReference>
<dbReference type="GO" id="GO:0003735">
    <property type="term" value="F:structural constituent of ribosome"/>
    <property type="evidence" value="ECO:0007669"/>
    <property type="project" value="InterPro"/>
</dbReference>
<gene>
    <name evidence="5" type="ORF">GTHE00462_LOCUS26905</name>
</gene>
<dbReference type="InterPro" id="IPR005721">
    <property type="entry name" value="Ribosomal_uL22_euk/arc"/>
</dbReference>
<evidence type="ECO:0000256" key="1">
    <source>
        <dbReference type="ARBA" id="ARBA00009451"/>
    </source>
</evidence>
<dbReference type="PANTHER" id="PTHR11593:SF10">
    <property type="entry name" value="60S RIBOSOMAL PROTEIN L17"/>
    <property type="match status" value="1"/>
</dbReference>
<keyword evidence="2 4" id="KW-0689">Ribosomal protein</keyword>
<dbReference type="CDD" id="cd00336">
    <property type="entry name" value="Ribosomal_L22"/>
    <property type="match status" value="1"/>
</dbReference>
<protein>
    <recommendedName>
        <fullName evidence="6">Large subunit ribosomal protein L17e, cytoplasmic</fullName>
    </recommendedName>
</protein>
<dbReference type="PROSITE" id="PS00464">
    <property type="entry name" value="RIBOSOMAL_L22"/>
    <property type="match status" value="1"/>
</dbReference>
<evidence type="ECO:0000313" key="5">
    <source>
        <dbReference type="EMBL" id="CAE2320446.1"/>
    </source>
</evidence>
<dbReference type="PROSITE" id="PS51257">
    <property type="entry name" value="PROKAR_LIPOPROTEIN"/>
    <property type="match status" value="1"/>
</dbReference>
<dbReference type="SUPFAM" id="SSF54843">
    <property type="entry name" value="Ribosomal protein L22"/>
    <property type="match status" value="1"/>
</dbReference>
<dbReference type="EMBL" id="HBKN01034598">
    <property type="protein sequence ID" value="CAE2320446.1"/>
    <property type="molecule type" value="Transcribed_RNA"/>
</dbReference>
<dbReference type="InterPro" id="IPR036394">
    <property type="entry name" value="Ribosomal_uL22_sf"/>
</dbReference>
<keyword evidence="3 4" id="KW-0687">Ribonucleoprotein</keyword>
<comment type="similarity">
    <text evidence="1 4">Belongs to the universal ribosomal protein uL22 family.</text>
</comment>
<dbReference type="Pfam" id="PF00237">
    <property type="entry name" value="Ribosomal_L22"/>
    <property type="match status" value="1"/>
</dbReference>
<dbReference type="InterPro" id="IPR001063">
    <property type="entry name" value="Ribosomal_uL22"/>
</dbReference>
<dbReference type="GO" id="GO:0022625">
    <property type="term" value="C:cytosolic large ribosomal subunit"/>
    <property type="evidence" value="ECO:0007669"/>
    <property type="project" value="TreeGrafter"/>
</dbReference>
<evidence type="ECO:0000256" key="2">
    <source>
        <dbReference type="ARBA" id="ARBA00022980"/>
    </source>
</evidence>
<sequence>MHITSSRSYSNHLVQPSVSSCQSLSKLSAAKQRNTFIILISLQRLMSCGAGDMVKYSREPENAAKVAKARASDLRTSFKNMRETAMAIKGLELSKAKKYLNNVLEKKDVVPLRRFGGSAGRSNLCKKHNFYGPGRFPEKSVKHLLDLLTNAESNTEGKDIDTENLYISHIQVNQACKGRRRTYRAHGRINAYMSNPCHVEVILAEKDEFVKKPEEEGAGRVVRKTKKQLAAARLKNGASA</sequence>
<name>A0A7S4UCG2_GUITH</name>
<evidence type="ECO:0008006" key="6">
    <source>
        <dbReference type="Google" id="ProtNLM"/>
    </source>
</evidence>